<dbReference type="RefSeq" id="WP_013555433.1">
    <property type="nucleotide sequence ID" value="NC_014958.1"/>
</dbReference>
<protein>
    <submittedName>
        <fullName evidence="1">Uncharacterized protein</fullName>
    </submittedName>
</protein>
<reference evidence="1 2" key="1">
    <citation type="journal article" date="2011" name="Stand. Genomic Sci.">
        <title>Complete genome sequence of Deinococcus maricopensis type strain (LB-34).</title>
        <authorList>
            <person name="Pukall R."/>
            <person name="Zeytun A."/>
            <person name="Lucas S."/>
            <person name="Lapidus A."/>
            <person name="Hammon N."/>
            <person name="Deshpande S."/>
            <person name="Nolan M."/>
            <person name="Cheng J.F."/>
            <person name="Pitluck S."/>
            <person name="Liolios K."/>
            <person name="Pagani I."/>
            <person name="Mikhailova N."/>
            <person name="Ivanova N."/>
            <person name="Mavromatis K."/>
            <person name="Pati A."/>
            <person name="Tapia R."/>
            <person name="Han C."/>
            <person name="Goodwin L."/>
            <person name="Chen A."/>
            <person name="Palaniappan K."/>
            <person name="Land M."/>
            <person name="Hauser L."/>
            <person name="Chang Y.J."/>
            <person name="Jeffries C.D."/>
            <person name="Brambilla E.M."/>
            <person name="Rohde M."/>
            <person name="Goker M."/>
            <person name="Detter J.C."/>
            <person name="Woyke T."/>
            <person name="Bristow J."/>
            <person name="Eisen J.A."/>
            <person name="Markowitz V."/>
            <person name="Hugenholtz P."/>
            <person name="Kyrpides N.C."/>
            <person name="Klenk H.P."/>
        </authorList>
    </citation>
    <scope>NUCLEOTIDE SEQUENCE [LARGE SCALE GENOMIC DNA]</scope>
    <source>
        <strain evidence="2">DSM 21211 / LMG 22137 / NRRL B-23946 / LB-34</strain>
    </source>
</reference>
<name>E8U491_DEIML</name>
<dbReference type="eggNOG" id="ENOG5033XJP">
    <property type="taxonomic scope" value="Bacteria"/>
</dbReference>
<dbReference type="STRING" id="709986.Deima_0265"/>
<gene>
    <name evidence="1" type="ordered locus">Deima_0265</name>
</gene>
<accession>E8U491</accession>
<dbReference type="AlphaFoldDB" id="E8U491"/>
<dbReference type="OrthoDB" id="68963at2"/>
<sequence>MSKLTVGPWVAAQKLPSKDLARNRTAFLERTRTRRETPVVAGLPLVGLGGSCGKPCFALPYVLTWTDENTRALERVAEAFACFVEYGAYPHLKLHDGGLEVAAVQDWTTFGMVYLRPGYERAEELLVRLNETLAPAH</sequence>
<keyword evidence="2" id="KW-1185">Reference proteome</keyword>
<organism evidence="1 2">
    <name type="scientific">Deinococcus maricopensis (strain DSM 21211 / LMG 22137 / NRRL B-23946 / LB-34)</name>
    <dbReference type="NCBI Taxonomy" id="709986"/>
    <lineage>
        <taxon>Bacteria</taxon>
        <taxon>Thermotogati</taxon>
        <taxon>Deinococcota</taxon>
        <taxon>Deinococci</taxon>
        <taxon>Deinococcales</taxon>
        <taxon>Deinococcaceae</taxon>
        <taxon>Deinococcus</taxon>
    </lineage>
</organism>
<reference evidence="2" key="2">
    <citation type="submission" date="2011-01" db="EMBL/GenBank/DDBJ databases">
        <title>The complete genome of Deinococcus maricopensis DSM 21211.</title>
        <authorList>
            <consortium name="US DOE Joint Genome Institute (JGI-PGF)"/>
            <person name="Lucas S."/>
            <person name="Copeland A."/>
            <person name="Lapidus A."/>
            <person name="Goodwin L."/>
            <person name="Pitluck S."/>
            <person name="Kyrpides N."/>
            <person name="Mavromatis K."/>
            <person name="Pagani I."/>
            <person name="Ivanova N."/>
            <person name="Ovchinnikova G."/>
            <person name="Zeytun A."/>
            <person name="Detter J.C."/>
            <person name="Han C."/>
            <person name="Land M."/>
            <person name="Hauser L."/>
            <person name="Markowitz V."/>
            <person name="Cheng J.-F."/>
            <person name="Hugenholtz P."/>
            <person name="Woyke T."/>
            <person name="Wu D."/>
            <person name="Pukall R."/>
            <person name="Gehrich-Schroeter G."/>
            <person name="Brambilla E."/>
            <person name="Klenk H.-P."/>
            <person name="Eisen J.A."/>
        </authorList>
    </citation>
    <scope>NUCLEOTIDE SEQUENCE [LARGE SCALE GENOMIC DNA]</scope>
    <source>
        <strain evidence="2">DSM 21211 / LMG 22137 / NRRL B-23946 / LB-34</strain>
    </source>
</reference>
<dbReference type="Proteomes" id="UP000008635">
    <property type="component" value="Chromosome"/>
</dbReference>
<evidence type="ECO:0000313" key="2">
    <source>
        <dbReference type="Proteomes" id="UP000008635"/>
    </source>
</evidence>
<evidence type="ECO:0000313" key="1">
    <source>
        <dbReference type="EMBL" id="ADV65928.1"/>
    </source>
</evidence>
<proteinExistence type="predicted"/>
<dbReference type="HOGENOM" id="CLU_1851859_0_0_0"/>
<dbReference type="KEGG" id="dmr:Deima_0265"/>
<dbReference type="EMBL" id="CP002454">
    <property type="protein sequence ID" value="ADV65928.1"/>
    <property type="molecule type" value="Genomic_DNA"/>
</dbReference>